<dbReference type="EMBL" id="JAWDGP010005930">
    <property type="protein sequence ID" value="KAK3749661.1"/>
    <property type="molecule type" value="Genomic_DNA"/>
</dbReference>
<protein>
    <submittedName>
        <fullName evidence="2">Uncharacterized protein</fullName>
    </submittedName>
</protein>
<sequence length="103" mass="11709">MGAKPEAAYLITVFAINQRFWLPPRVLWERRLSPWQAPRPLGKPGKNKTDGLEPVTLRPADKTRSPPEQPVYSPMRQVLVFTGVWFGVGGPNHPPEHLTWKIC</sequence>
<gene>
    <name evidence="2" type="ORF">RRG08_013869</name>
</gene>
<proteinExistence type="predicted"/>
<dbReference type="Proteomes" id="UP001283361">
    <property type="component" value="Unassembled WGS sequence"/>
</dbReference>
<evidence type="ECO:0000256" key="1">
    <source>
        <dbReference type="SAM" id="MobiDB-lite"/>
    </source>
</evidence>
<comment type="caution">
    <text evidence="2">The sequence shown here is derived from an EMBL/GenBank/DDBJ whole genome shotgun (WGS) entry which is preliminary data.</text>
</comment>
<dbReference type="AlphaFoldDB" id="A0AAE1D1D1"/>
<name>A0AAE1D1D1_9GAST</name>
<keyword evidence="3" id="KW-1185">Reference proteome</keyword>
<feature type="region of interest" description="Disordered" evidence="1">
    <location>
        <begin position="35"/>
        <end position="71"/>
    </location>
</feature>
<organism evidence="2 3">
    <name type="scientific">Elysia crispata</name>
    <name type="common">lettuce slug</name>
    <dbReference type="NCBI Taxonomy" id="231223"/>
    <lineage>
        <taxon>Eukaryota</taxon>
        <taxon>Metazoa</taxon>
        <taxon>Spiralia</taxon>
        <taxon>Lophotrochozoa</taxon>
        <taxon>Mollusca</taxon>
        <taxon>Gastropoda</taxon>
        <taxon>Heterobranchia</taxon>
        <taxon>Euthyneura</taxon>
        <taxon>Panpulmonata</taxon>
        <taxon>Sacoglossa</taxon>
        <taxon>Placobranchoidea</taxon>
        <taxon>Plakobranchidae</taxon>
        <taxon>Elysia</taxon>
    </lineage>
</organism>
<accession>A0AAE1D1D1</accession>
<evidence type="ECO:0000313" key="3">
    <source>
        <dbReference type="Proteomes" id="UP001283361"/>
    </source>
</evidence>
<evidence type="ECO:0000313" key="2">
    <source>
        <dbReference type="EMBL" id="KAK3749661.1"/>
    </source>
</evidence>
<reference evidence="2" key="1">
    <citation type="journal article" date="2023" name="G3 (Bethesda)">
        <title>A reference genome for the long-term kleptoplast-retaining sea slug Elysia crispata morphotype clarki.</title>
        <authorList>
            <person name="Eastman K.E."/>
            <person name="Pendleton A.L."/>
            <person name="Shaikh M.A."/>
            <person name="Suttiyut T."/>
            <person name="Ogas R."/>
            <person name="Tomko P."/>
            <person name="Gavelis G."/>
            <person name="Widhalm J.R."/>
            <person name="Wisecaver J.H."/>
        </authorList>
    </citation>
    <scope>NUCLEOTIDE SEQUENCE</scope>
    <source>
        <strain evidence="2">ECLA1</strain>
    </source>
</reference>